<protein>
    <submittedName>
        <fullName evidence="1">Uncharacterized protein</fullName>
    </submittedName>
</protein>
<gene>
    <name evidence="1" type="ORF">N7G274_008031</name>
</gene>
<sequence>MLHCMCDIYYDGVFVSAVGFISCETSSERWITCLVRLPSLRLAILESLNTWNEKHFRLMEHQGNGDFAINASHSHCSLVDPEGGMQKSMESDIYFSQQEVSPRGTLKVETFWQ</sequence>
<evidence type="ECO:0000313" key="1">
    <source>
        <dbReference type="EMBL" id="KAL2039363.1"/>
    </source>
</evidence>
<comment type="caution">
    <text evidence="1">The sequence shown here is derived from an EMBL/GenBank/DDBJ whole genome shotgun (WGS) entry which is preliminary data.</text>
</comment>
<name>A0ABR4A2V1_9LECA</name>
<proteinExistence type="predicted"/>
<reference evidence="1 2" key="1">
    <citation type="submission" date="2024-09" db="EMBL/GenBank/DDBJ databases">
        <title>Rethinking Asexuality: The Enigmatic Case of Functional Sexual Genes in Lepraria (Stereocaulaceae).</title>
        <authorList>
            <person name="Doellman M."/>
            <person name="Sun Y."/>
            <person name="Barcenas-Pena A."/>
            <person name="Lumbsch H.T."/>
            <person name="Grewe F."/>
        </authorList>
    </citation>
    <scope>NUCLEOTIDE SEQUENCE [LARGE SCALE GENOMIC DNA]</scope>
    <source>
        <strain evidence="1 2">Mercado 3170</strain>
    </source>
</reference>
<dbReference type="Proteomes" id="UP001590950">
    <property type="component" value="Unassembled WGS sequence"/>
</dbReference>
<organism evidence="1 2">
    <name type="scientific">Stereocaulon virgatum</name>
    <dbReference type="NCBI Taxonomy" id="373712"/>
    <lineage>
        <taxon>Eukaryota</taxon>
        <taxon>Fungi</taxon>
        <taxon>Dikarya</taxon>
        <taxon>Ascomycota</taxon>
        <taxon>Pezizomycotina</taxon>
        <taxon>Lecanoromycetes</taxon>
        <taxon>OSLEUM clade</taxon>
        <taxon>Lecanoromycetidae</taxon>
        <taxon>Lecanorales</taxon>
        <taxon>Lecanorineae</taxon>
        <taxon>Stereocaulaceae</taxon>
        <taxon>Stereocaulon</taxon>
    </lineage>
</organism>
<keyword evidence="2" id="KW-1185">Reference proteome</keyword>
<dbReference type="EMBL" id="JBEFKJ010000026">
    <property type="protein sequence ID" value="KAL2039363.1"/>
    <property type="molecule type" value="Genomic_DNA"/>
</dbReference>
<accession>A0ABR4A2V1</accession>
<evidence type="ECO:0000313" key="2">
    <source>
        <dbReference type="Proteomes" id="UP001590950"/>
    </source>
</evidence>